<keyword evidence="1" id="KW-0732">Signal</keyword>
<keyword evidence="2" id="KW-0378">Hydrolase</keyword>
<reference evidence="2 3" key="1">
    <citation type="submission" date="2019-07" db="EMBL/GenBank/DDBJ databases">
        <title>Draft genome of C. aurimucosum strain 2274.</title>
        <authorList>
            <person name="Pacheco L.G.C."/>
            <person name="Aguiar E.R.G.R."/>
            <person name="Santos C.S."/>
            <person name="Rocha D.J.P.G."/>
            <person name="Sant'Anna L.O."/>
            <person name="Mattos-Guaraldi A.L."/>
            <person name="Santos L.S."/>
        </authorList>
    </citation>
    <scope>NUCLEOTIDE SEQUENCE [LARGE SCALE GENOMIC DNA]</scope>
    <source>
        <strain evidence="2 3">2274</strain>
    </source>
</reference>
<feature type="signal peptide" evidence="1">
    <location>
        <begin position="1"/>
        <end position="29"/>
    </location>
</feature>
<evidence type="ECO:0000256" key="1">
    <source>
        <dbReference type="SAM" id="SignalP"/>
    </source>
</evidence>
<organism evidence="2 3">
    <name type="scientific">Corynebacterium hiratae</name>
    <dbReference type="NCBI Taxonomy" id="3139423"/>
    <lineage>
        <taxon>Bacteria</taxon>
        <taxon>Bacillati</taxon>
        <taxon>Actinomycetota</taxon>
        <taxon>Actinomycetes</taxon>
        <taxon>Mycobacteriales</taxon>
        <taxon>Corynebacteriaceae</taxon>
        <taxon>Corynebacterium</taxon>
    </lineage>
</organism>
<name>A0A553FMS7_9CORY</name>
<dbReference type="RefSeq" id="WP_144014102.1">
    <property type="nucleotide sequence ID" value="NZ_VKDK01000033.1"/>
</dbReference>
<proteinExistence type="predicted"/>
<comment type="caution">
    <text evidence="2">The sequence shown here is derived from an EMBL/GenBank/DDBJ whole genome shotgun (WGS) entry which is preliminary data.</text>
</comment>
<dbReference type="InterPro" id="IPR009003">
    <property type="entry name" value="Peptidase_S1_PA"/>
</dbReference>
<evidence type="ECO:0000313" key="3">
    <source>
        <dbReference type="Proteomes" id="UP000320443"/>
    </source>
</evidence>
<dbReference type="Proteomes" id="UP000320443">
    <property type="component" value="Unassembled WGS sequence"/>
</dbReference>
<dbReference type="AlphaFoldDB" id="A0A553FMS7"/>
<dbReference type="Gene3D" id="2.40.10.10">
    <property type="entry name" value="Trypsin-like serine proteases"/>
    <property type="match status" value="2"/>
</dbReference>
<keyword evidence="2" id="KW-0645">Protease</keyword>
<sequence>MRKIPHLKKVLVGSAFAGAFFLGNPAAGAQELPTIPEIDSAGFVDQVRADLKSVGIETKPVDAALTDAVDTAVNGAAAAASKEVNKAVEGAVNSPAAQRVAEQANLQTQLPAPSEQQDYAGADAITGEPLTNPTPIGLLEEATQPEFVPQGTDPNYVWKNDLFSKIAAGKPHADYVLHRVPGSFYDAPQIPEESNVAMTEGKSLYGPGTPLYIREDTMCTLTAAGTDAEGRKVGITAGHCGNVGDPVSSADSWQVGPTGTVVSKNAQLDYSLIEFGSQAEVTRSYNGVTAYGIGGATQPGDITCKRGVATGRTCGMTFQHSQKITINQVCAMVGDSGAPVFHNGRIVGSVSRGLIPGLPSCRTPWQGALHNPTVVSNTDAIIADLNRREGVGSGFTIPEN</sequence>
<dbReference type="CDD" id="cd21112">
    <property type="entry name" value="alphaLP-like"/>
    <property type="match status" value="1"/>
</dbReference>
<accession>A0A553FMS7</accession>
<dbReference type="SUPFAM" id="SSF50494">
    <property type="entry name" value="Trypsin-like serine proteases"/>
    <property type="match status" value="1"/>
</dbReference>
<dbReference type="GO" id="GO:0008233">
    <property type="term" value="F:peptidase activity"/>
    <property type="evidence" value="ECO:0007669"/>
    <property type="project" value="UniProtKB-KW"/>
</dbReference>
<dbReference type="GO" id="GO:0006508">
    <property type="term" value="P:proteolysis"/>
    <property type="evidence" value="ECO:0007669"/>
    <property type="project" value="UniProtKB-KW"/>
</dbReference>
<dbReference type="InterPro" id="IPR043504">
    <property type="entry name" value="Peptidase_S1_PA_chymotrypsin"/>
</dbReference>
<gene>
    <name evidence="2" type="ORF">FNY97_12890</name>
</gene>
<evidence type="ECO:0000313" key="2">
    <source>
        <dbReference type="EMBL" id="TRX58564.1"/>
    </source>
</evidence>
<keyword evidence="3" id="KW-1185">Reference proteome</keyword>
<dbReference type="EMBL" id="VKDK01000033">
    <property type="protein sequence ID" value="TRX58564.1"/>
    <property type="molecule type" value="Genomic_DNA"/>
</dbReference>
<feature type="chain" id="PRO_5022073811" evidence="1">
    <location>
        <begin position="30"/>
        <end position="400"/>
    </location>
</feature>
<protein>
    <submittedName>
        <fullName evidence="2">Serine protease</fullName>
    </submittedName>
</protein>